<keyword evidence="5" id="KW-1185">Reference proteome</keyword>
<organism evidence="4 5">
    <name type="scientific">Poecilia latipinna</name>
    <name type="common">sailfin molly</name>
    <dbReference type="NCBI Taxonomy" id="48699"/>
    <lineage>
        <taxon>Eukaryota</taxon>
        <taxon>Metazoa</taxon>
        <taxon>Chordata</taxon>
        <taxon>Craniata</taxon>
        <taxon>Vertebrata</taxon>
        <taxon>Euteleostomi</taxon>
        <taxon>Actinopterygii</taxon>
        <taxon>Neopterygii</taxon>
        <taxon>Teleostei</taxon>
        <taxon>Neoteleostei</taxon>
        <taxon>Acanthomorphata</taxon>
        <taxon>Ovalentaria</taxon>
        <taxon>Atherinomorphae</taxon>
        <taxon>Cyprinodontiformes</taxon>
        <taxon>Poeciliidae</taxon>
        <taxon>Poeciliinae</taxon>
        <taxon>Poecilia</taxon>
    </lineage>
</organism>
<dbReference type="GeneTree" id="ENSGT00950000182824"/>
<accession>A0A3B3VND9</accession>
<dbReference type="InterPro" id="IPR027267">
    <property type="entry name" value="AH/BAR_dom_sf"/>
</dbReference>
<dbReference type="PANTHER" id="PTHR14166">
    <property type="entry name" value="SLIT-ROBO RHO GTPASE ACTIVATING PROTEIN"/>
    <property type="match status" value="1"/>
</dbReference>
<evidence type="ECO:0000259" key="3">
    <source>
        <dbReference type="PROSITE" id="PS51741"/>
    </source>
</evidence>
<dbReference type="STRING" id="48699.ENSPLAP00000026506"/>
<dbReference type="Proteomes" id="UP000261500">
    <property type="component" value="Unplaced"/>
</dbReference>
<protein>
    <recommendedName>
        <fullName evidence="3">F-BAR domain-containing protein</fullName>
    </recommendedName>
</protein>
<dbReference type="Pfam" id="PF00611">
    <property type="entry name" value="FCH"/>
    <property type="match status" value="1"/>
</dbReference>
<evidence type="ECO:0000256" key="1">
    <source>
        <dbReference type="ARBA" id="ARBA00023054"/>
    </source>
</evidence>
<reference evidence="4" key="2">
    <citation type="submission" date="2025-09" db="UniProtKB">
        <authorList>
            <consortium name="Ensembl"/>
        </authorList>
    </citation>
    <scope>IDENTIFICATION</scope>
</reference>
<feature type="domain" description="F-BAR" evidence="3">
    <location>
        <begin position="32"/>
        <end position="206"/>
    </location>
</feature>
<evidence type="ECO:0000313" key="5">
    <source>
        <dbReference type="Proteomes" id="UP000261500"/>
    </source>
</evidence>
<evidence type="ECO:0000313" key="4">
    <source>
        <dbReference type="Ensembl" id="ENSPLAP00000026506.1"/>
    </source>
</evidence>
<dbReference type="SUPFAM" id="SSF103657">
    <property type="entry name" value="BAR/IMD domain-like"/>
    <property type="match status" value="1"/>
</dbReference>
<proteinExistence type="predicted"/>
<evidence type="ECO:0000256" key="2">
    <source>
        <dbReference type="PROSITE-ProRule" id="PRU01077"/>
    </source>
</evidence>
<dbReference type="Ensembl" id="ENSPLAT00000018603.1">
    <property type="protein sequence ID" value="ENSPLAP00000026506.1"/>
    <property type="gene ID" value="ENSPLAG00000014329.1"/>
</dbReference>
<dbReference type="SMART" id="SM00055">
    <property type="entry name" value="FCH"/>
    <property type="match status" value="1"/>
</dbReference>
<dbReference type="Gene3D" id="1.20.1270.60">
    <property type="entry name" value="Arfaptin homology (AH) domain/BAR domain"/>
    <property type="match status" value="1"/>
</dbReference>
<dbReference type="InterPro" id="IPR001060">
    <property type="entry name" value="FCH_dom"/>
</dbReference>
<sequence length="206" mass="24577">MVCPPKPSRREETGQDPQLRRENLLEGQLLCIQIRTQLVEQQKCLDQQTEMRVQLLQDLQDFFRKKAEIEMEYSRNLEKLAERFMPYWIFSSWHLIVSSGFFRKDQNLLSPVNCWYLLLNQVRRESKDHATLSDIYLNNVIMRFMQISEDSTRLLKKVRMDRLLDSNPLCRLSTCLCSFSSKGHAMRRRLRVSSVFSSLSAHYFWC</sequence>
<dbReference type="InterPro" id="IPR031160">
    <property type="entry name" value="F_BAR_dom"/>
</dbReference>
<dbReference type="AlphaFoldDB" id="A0A3B3VND9"/>
<name>A0A3B3VND9_9TELE</name>
<dbReference type="PROSITE" id="PS51741">
    <property type="entry name" value="F_BAR"/>
    <property type="match status" value="1"/>
</dbReference>
<reference evidence="4" key="1">
    <citation type="submission" date="2025-08" db="UniProtKB">
        <authorList>
            <consortium name="Ensembl"/>
        </authorList>
    </citation>
    <scope>IDENTIFICATION</scope>
</reference>
<keyword evidence="1 2" id="KW-0175">Coiled coil</keyword>
<dbReference type="InterPro" id="IPR051627">
    <property type="entry name" value="SLIT-ROBO_RhoGAP"/>
</dbReference>